<dbReference type="InterPro" id="IPR011765">
    <property type="entry name" value="Pept_M16_N"/>
</dbReference>
<organism evidence="3 4">
    <name type="scientific">Streptomyces vinaceusdrappus</name>
    <dbReference type="NCBI Taxonomy" id="67376"/>
    <lineage>
        <taxon>Bacteria</taxon>
        <taxon>Bacillati</taxon>
        <taxon>Actinomycetota</taxon>
        <taxon>Actinomycetes</taxon>
        <taxon>Kitasatosporales</taxon>
        <taxon>Streptomycetaceae</taxon>
        <taxon>Streptomyces</taxon>
        <taxon>Streptomyces rochei group</taxon>
    </lineage>
</organism>
<dbReference type="InterPro" id="IPR011249">
    <property type="entry name" value="Metalloenz_LuxS/M16"/>
</dbReference>
<dbReference type="RefSeq" id="WP_261699343.1">
    <property type="nucleotide sequence ID" value="NZ_CP104697.1"/>
</dbReference>
<dbReference type="Gene3D" id="3.30.830.10">
    <property type="entry name" value="Metalloenzyme, LuxS/M16 peptidase-like"/>
    <property type="match status" value="1"/>
</dbReference>
<dbReference type="PANTHER" id="PTHR11851:SF49">
    <property type="entry name" value="MITOCHONDRIAL-PROCESSING PEPTIDASE SUBUNIT ALPHA"/>
    <property type="match status" value="1"/>
</dbReference>
<protein>
    <submittedName>
        <fullName evidence="3">Insulinase family protein</fullName>
    </submittedName>
</protein>
<reference evidence="3" key="1">
    <citation type="submission" date="2022-09" db="EMBL/GenBank/DDBJ databases">
        <title>Streptomyces vinaceusdrappus strain AC-40.</title>
        <authorList>
            <person name="Sedeek A.M."/>
            <person name="Salah I."/>
            <person name="Kamel H.L."/>
            <person name="Soltan M.A."/>
            <person name="Elsayed T.R."/>
        </authorList>
    </citation>
    <scope>NUCLEOTIDE SEQUENCE</scope>
    <source>
        <strain evidence="3">AC-40</strain>
    </source>
</reference>
<sequence length="171" mass="18464">MTLPLTVEEVPGRGLVAVALTVRAGGDDDPPGRHGTAHLVEHLMFPRGAGEDSGHVALVEEAGGMCNAETHRDHTVFHTVAPADALPEILAWEARRLRRFAPAPATVRSENAIVAEEIRASDAGTRLWDTVLAALHPGARDAYGTVAELRALTPDEAEAFFRRHYRPERAV</sequence>
<feature type="domain" description="Peptidase M16 N-terminal" evidence="2">
    <location>
        <begin position="15"/>
        <end position="125"/>
    </location>
</feature>
<keyword evidence="4" id="KW-1185">Reference proteome</keyword>
<name>A0ABY6BWK8_9ACTN</name>
<dbReference type="PANTHER" id="PTHR11851">
    <property type="entry name" value="METALLOPROTEASE"/>
    <property type="match status" value="1"/>
</dbReference>
<proteinExistence type="inferred from homology"/>
<dbReference type="Proteomes" id="UP001064390">
    <property type="component" value="Chromosome"/>
</dbReference>
<dbReference type="InterPro" id="IPR050361">
    <property type="entry name" value="MPP/UQCRC_Complex"/>
</dbReference>
<gene>
    <name evidence="3" type="ORF">N6Q81_18625</name>
</gene>
<accession>A0ABY6BWK8</accession>
<comment type="similarity">
    <text evidence="1">Belongs to the peptidase M16 family.</text>
</comment>
<evidence type="ECO:0000259" key="2">
    <source>
        <dbReference type="Pfam" id="PF00675"/>
    </source>
</evidence>
<dbReference type="SUPFAM" id="SSF63411">
    <property type="entry name" value="LuxS/MPP-like metallohydrolase"/>
    <property type="match status" value="1"/>
</dbReference>
<evidence type="ECO:0000313" key="4">
    <source>
        <dbReference type="Proteomes" id="UP001064390"/>
    </source>
</evidence>
<dbReference type="EMBL" id="CP104697">
    <property type="protein sequence ID" value="UXI79885.1"/>
    <property type="molecule type" value="Genomic_DNA"/>
</dbReference>
<dbReference type="Pfam" id="PF00675">
    <property type="entry name" value="Peptidase_M16"/>
    <property type="match status" value="1"/>
</dbReference>
<evidence type="ECO:0000256" key="1">
    <source>
        <dbReference type="ARBA" id="ARBA00007261"/>
    </source>
</evidence>
<feature type="non-terminal residue" evidence="3">
    <location>
        <position position="171"/>
    </location>
</feature>
<evidence type="ECO:0000313" key="3">
    <source>
        <dbReference type="EMBL" id="UXI79885.1"/>
    </source>
</evidence>